<dbReference type="InterPro" id="IPR043132">
    <property type="entry name" value="BCAT-like_C"/>
</dbReference>
<dbReference type="PANTHER" id="PTHR42743:SF11">
    <property type="entry name" value="AMINODEOXYCHORISMATE LYASE"/>
    <property type="match status" value="1"/>
</dbReference>
<evidence type="ECO:0000256" key="6">
    <source>
        <dbReference type="ARBA" id="ARBA00048212"/>
    </source>
</evidence>
<dbReference type="AlphaFoldDB" id="A0A0D7WA20"/>
<comment type="catalytic activity">
    <reaction evidence="6">
        <text>L-valine + 2-oxoglutarate = 3-methyl-2-oxobutanoate + L-glutamate</text>
        <dbReference type="Rhea" id="RHEA:24813"/>
        <dbReference type="ChEBI" id="CHEBI:11851"/>
        <dbReference type="ChEBI" id="CHEBI:16810"/>
        <dbReference type="ChEBI" id="CHEBI:29985"/>
        <dbReference type="ChEBI" id="CHEBI:57762"/>
        <dbReference type="EC" id="2.6.1.42"/>
    </reaction>
</comment>
<dbReference type="EMBL" id="JTDW01000004">
    <property type="protein sequence ID" value="KJD36015.1"/>
    <property type="molecule type" value="Genomic_DNA"/>
</dbReference>
<comment type="catalytic activity">
    <reaction evidence="8">
        <text>L-leucine + 2-oxoglutarate = 4-methyl-2-oxopentanoate + L-glutamate</text>
        <dbReference type="Rhea" id="RHEA:18321"/>
        <dbReference type="ChEBI" id="CHEBI:16810"/>
        <dbReference type="ChEBI" id="CHEBI:17865"/>
        <dbReference type="ChEBI" id="CHEBI:29985"/>
        <dbReference type="ChEBI" id="CHEBI:57427"/>
        <dbReference type="EC" id="2.6.1.42"/>
    </reaction>
</comment>
<dbReference type="RefSeq" id="WP_044631876.1">
    <property type="nucleotide sequence ID" value="NZ_JTDW01000004.1"/>
</dbReference>
<dbReference type="Proteomes" id="UP000032578">
    <property type="component" value="Unassembled WGS sequence"/>
</dbReference>
<proteinExistence type="inferred from homology"/>
<dbReference type="PANTHER" id="PTHR42743">
    <property type="entry name" value="AMINO-ACID AMINOTRANSFERASE"/>
    <property type="match status" value="1"/>
</dbReference>
<evidence type="ECO:0000256" key="5">
    <source>
        <dbReference type="ARBA" id="ARBA00013053"/>
    </source>
</evidence>
<evidence type="ECO:0000256" key="8">
    <source>
        <dbReference type="ARBA" id="ARBA00049229"/>
    </source>
</evidence>
<dbReference type="InterPro" id="IPR001544">
    <property type="entry name" value="Aminotrans_IV"/>
</dbReference>
<organism evidence="9 10">
    <name type="scientific">Neotamlana sedimentorum</name>
    <dbReference type="NCBI Taxonomy" id="1435349"/>
    <lineage>
        <taxon>Bacteria</taxon>
        <taxon>Pseudomonadati</taxon>
        <taxon>Bacteroidota</taxon>
        <taxon>Flavobacteriia</taxon>
        <taxon>Flavobacteriales</taxon>
        <taxon>Flavobacteriaceae</taxon>
        <taxon>Neotamlana</taxon>
    </lineage>
</organism>
<comment type="caution">
    <text evidence="9">The sequence shown here is derived from an EMBL/GenBank/DDBJ whole genome shotgun (WGS) entry which is preliminary data.</text>
</comment>
<evidence type="ECO:0000256" key="2">
    <source>
        <dbReference type="ARBA" id="ARBA00004931"/>
    </source>
</evidence>
<protein>
    <recommendedName>
        <fullName evidence="5">branched-chain-amino-acid transaminase</fullName>
        <ecNumber evidence="5">2.6.1.42</ecNumber>
    </recommendedName>
</protein>
<dbReference type="EC" id="2.6.1.42" evidence="5"/>
<dbReference type="InterPro" id="IPR036038">
    <property type="entry name" value="Aminotransferase-like"/>
</dbReference>
<keyword evidence="9" id="KW-0808">Transferase</keyword>
<sequence length="281" mass="31992">MINFNGTLQNENNILSPNNRGYAYGDALFETVKVSHGKILFWEDHYFRLMASMRILRMEIPMHFTMEFLESEILKTLEANNLKNNTARVKLLVNRVAGGLYLPESNDIDYIIMTKALTIDFYTLNEDAYEVELFKDYYVPPSLLSTLKTNNKAINVVGSIFANENGFKNCLLLNTNKQVVEALNGNLFLVKGTTIKTPPLADGCLKGVMRTQILNILKDLPDFTLEEASISPFELQKADELFITNVITGIQPITKYRKKSYKHDVAKLLLQKLNVKVRLLS</sequence>
<comment type="pathway">
    <text evidence="2">Amino-acid biosynthesis; L-valine biosynthesis; L-valine from pyruvate: step 4/4.</text>
</comment>
<dbReference type="SUPFAM" id="SSF56752">
    <property type="entry name" value="D-aminoacid aminotransferase-like PLP-dependent enzymes"/>
    <property type="match status" value="1"/>
</dbReference>
<dbReference type="InterPro" id="IPR050571">
    <property type="entry name" value="Class-IV_PLP-Dep_Aminotrnsfr"/>
</dbReference>
<dbReference type="CDD" id="cd00449">
    <property type="entry name" value="PLPDE_IV"/>
    <property type="match status" value="1"/>
</dbReference>
<dbReference type="STRING" id="1435349.PW52_05200"/>
<dbReference type="Pfam" id="PF01063">
    <property type="entry name" value="Aminotran_4"/>
    <property type="match status" value="1"/>
</dbReference>
<dbReference type="GO" id="GO:0004084">
    <property type="term" value="F:branched-chain-amino-acid transaminase activity"/>
    <property type="evidence" value="ECO:0007669"/>
    <property type="project" value="UniProtKB-EC"/>
</dbReference>
<evidence type="ECO:0000256" key="4">
    <source>
        <dbReference type="ARBA" id="ARBA00009320"/>
    </source>
</evidence>
<comment type="pathway">
    <text evidence="1">Amino-acid biosynthesis; L-isoleucine biosynthesis; L-isoleucine from 2-oxobutanoate: step 4/4.</text>
</comment>
<keyword evidence="10" id="KW-1185">Reference proteome</keyword>
<dbReference type="InterPro" id="IPR043131">
    <property type="entry name" value="BCAT-like_N"/>
</dbReference>
<dbReference type="Gene3D" id="3.30.470.10">
    <property type="match status" value="1"/>
</dbReference>
<dbReference type="GO" id="GO:0046394">
    <property type="term" value="P:carboxylic acid biosynthetic process"/>
    <property type="evidence" value="ECO:0007669"/>
    <property type="project" value="UniProtKB-ARBA"/>
</dbReference>
<keyword evidence="9" id="KW-0032">Aminotransferase</keyword>
<reference evidence="9 10" key="1">
    <citation type="submission" date="2014-11" db="EMBL/GenBank/DDBJ databases">
        <title>Tamlana sedimentorum sp. nov., isolated from shallow sand sediments of the Sea of Japan.</title>
        <authorList>
            <person name="Romanenko L.A."/>
        </authorList>
    </citation>
    <scope>NUCLEOTIDE SEQUENCE [LARGE SCALE GENOMIC DNA]</scope>
    <source>
        <strain evidence="9 10">JCM 19808</strain>
    </source>
</reference>
<dbReference type="Gene3D" id="3.20.10.10">
    <property type="entry name" value="D-amino Acid Aminotransferase, subunit A, domain 2"/>
    <property type="match status" value="1"/>
</dbReference>
<accession>A0A0D7WA20</accession>
<gene>
    <name evidence="9" type="ORF">PW52_05200</name>
</gene>
<evidence type="ECO:0000256" key="7">
    <source>
        <dbReference type="ARBA" id="ARBA00048798"/>
    </source>
</evidence>
<dbReference type="PATRIC" id="fig|1435349.4.peg.1992"/>
<comment type="pathway">
    <text evidence="3">Amino-acid biosynthesis; L-leucine biosynthesis; L-leucine from 3-methyl-2-oxobutanoate: step 4/4.</text>
</comment>
<evidence type="ECO:0000313" key="10">
    <source>
        <dbReference type="Proteomes" id="UP000032578"/>
    </source>
</evidence>
<comment type="catalytic activity">
    <reaction evidence="7">
        <text>L-isoleucine + 2-oxoglutarate = (S)-3-methyl-2-oxopentanoate + L-glutamate</text>
        <dbReference type="Rhea" id="RHEA:24801"/>
        <dbReference type="ChEBI" id="CHEBI:16810"/>
        <dbReference type="ChEBI" id="CHEBI:29985"/>
        <dbReference type="ChEBI" id="CHEBI:35146"/>
        <dbReference type="ChEBI" id="CHEBI:58045"/>
        <dbReference type="EC" id="2.6.1.42"/>
    </reaction>
</comment>
<evidence type="ECO:0000256" key="1">
    <source>
        <dbReference type="ARBA" id="ARBA00004824"/>
    </source>
</evidence>
<name>A0A0D7WA20_9FLAO</name>
<comment type="similarity">
    <text evidence="4">Belongs to the class-IV pyridoxal-phosphate-dependent aminotransferase family.</text>
</comment>
<evidence type="ECO:0000313" key="9">
    <source>
        <dbReference type="EMBL" id="KJD36015.1"/>
    </source>
</evidence>
<dbReference type="OrthoDB" id="9805628at2"/>
<evidence type="ECO:0000256" key="3">
    <source>
        <dbReference type="ARBA" id="ARBA00005072"/>
    </source>
</evidence>